<comment type="caution">
    <text evidence="1">The sequence shown here is derived from an EMBL/GenBank/DDBJ whole genome shotgun (WGS) entry which is preliminary data.</text>
</comment>
<name>A0A9D4AYF7_9SAUR</name>
<gene>
    <name evidence="1" type="ORF">KIL84_021597</name>
</gene>
<keyword evidence="2" id="KW-1185">Reference proteome</keyword>
<dbReference type="EMBL" id="JAHDVG010000478">
    <property type="protein sequence ID" value="KAH1175183.1"/>
    <property type="molecule type" value="Genomic_DNA"/>
</dbReference>
<evidence type="ECO:0000313" key="1">
    <source>
        <dbReference type="EMBL" id="KAH1175183.1"/>
    </source>
</evidence>
<accession>A0A9D4AYF7</accession>
<evidence type="ECO:0000313" key="2">
    <source>
        <dbReference type="Proteomes" id="UP000827986"/>
    </source>
</evidence>
<dbReference type="Proteomes" id="UP000827986">
    <property type="component" value="Unassembled WGS sequence"/>
</dbReference>
<proteinExistence type="predicted"/>
<organism evidence="1 2">
    <name type="scientific">Mauremys mutica</name>
    <name type="common">yellowpond turtle</name>
    <dbReference type="NCBI Taxonomy" id="74926"/>
    <lineage>
        <taxon>Eukaryota</taxon>
        <taxon>Metazoa</taxon>
        <taxon>Chordata</taxon>
        <taxon>Craniata</taxon>
        <taxon>Vertebrata</taxon>
        <taxon>Euteleostomi</taxon>
        <taxon>Archelosauria</taxon>
        <taxon>Testudinata</taxon>
        <taxon>Testudines</taxon>
        <taxon>Cryptodira</taxon>
        <taxon>Durocryptodira</taxon>
        <taxon>Testudinoidea</taxon>
        <taxon>Geoemydidae</taxon>
        <taxon>Geoemydinae</taxon>
        <taxon>Mauremys</taxon>
    </lineage>
</organism>
<dbReference type="AlphaFoldDB" id="A0A9D4AYF7"/>
<reference evidence="1" key="1">
    <citation type="submission" date="2021-09" db="EMBL/GenBank/DDBJ databases">
        <title>The genome of Mauremys mutica provides insights into the evolution of semi-aquatic lifestyle.</title>
        <authorList>
            <person name="Gong S."/>
            <person name="Gao Y."/>
        </authorList>
    </citation>
    <scope>NUCLEOTIDE SEQUENCE</scope>
    <source>
        <strain evidence="1">MM-2020</strain>
        <tissue evidence="1">Muscle</tissue>
    </source>
</reference>
<protein>
    <submittedName>
        <fullName evidence="1">Uncharacterized protein</fullName>
    </submittedName>
</protein>
<sequence>MGDSPFKRYSNSQAIEKKFQFPTLSLNFFGWVGVKKHTRYFSTTVLLSKVILHTLKGWKEYLHFEMTRPSRLALYKNKELGGNGGKREGKLAYAQTKTTPFKTTIFANHSIC</sequence>